<dbReference type="AlphaFoldDB" id="A0A290Z9B7"/>
<keyword evidence="3" id="KW-1185">Reference proteome</keyword>
<proteinExistence type="predicted"/>
<dbReference type="Proteomes" id="UP000218505">
    <property type="component" value="Chromosome"/>
</dbReference>
<gene>
    <name evidence="2" type="ORF">CNX65_21635</name>
</gene>
<feature type="compositionally biased region" description="Basic and acidic residues" evidence="1">
    <location>
        <begin position="25"/>
        <end position="43"/>
    </location>
</feature>
<evidence type="ECO:0000256" key="1">
    <source>
        <dbReference type="SAM" id="MobiDB-lite"/>
    </source>
</evidence>
<sequence length="126" mass="13293">MRAHHVGRDRAAGQEPVVRQAFHHQHVDQRQDDGGVRAGHDADPLGGRLVPRVVAPRRQAHHRRGPGGGAGEVGAEVPAGHHLGVGAAQSRAAQQCETMGHQHLDVPVPLSRLALLPSGESPSPHP</sequence>
<protein>
    <submittedName>
        <fullName evidence="2">Uncharacterized protein</fullName>
    </submittedName>
</protein>
<accession>A0A290Z9B7</accession>
<reference evidence="2" key="1">
    <citation type="submission" date="2017-09" db="EMBL/GenBank/DDBJ databases">
        <title>Complete Genome Sequence of ansamitocin-producing Bacterium Actinosynnema pretiosum X47.</title>
        <authorList>
            <person name="Cao G."/>
            <person name="Zong G."/>
            <person name="Zhong C."/>
            <person name="Fu J."/>
        </authorList>
    </citation>
    <scope>NUCLEOTIDE SEQUENCE [LARGE SCALE GENOMIC DNA]</scope>
    <source>
        <strain evidence="2">X47</strain>
    </source>
</reference>
<name>A0A290Z9B7_9PSEU</name>
<feature type="compositionally biased region" description="Basic and acidic residues" evidence="1">
    <location>
        <begin position="1"/>
        <end position="12"/>
    </location>
</feature>
<dbReference type="EMBL" id="CP023445">
    <property type="protein sequence ID" value="ATE55569.1"/>
    <property type="molecule type" value="Genomic_DNA"/>
</dbReference>
<evidence type="ECO:0000313" key="2">
    <source>
        <dbReference type="EMBL" id="ATE55569.1"/>
    </source>
</evidence>
<dbReference type="KEGG" id="apre:CNX65_21635"/>
<evidence type="ECO:0000313" key="3">
    <source>
        <dbReference type="Proteomes" id="UP000218505"/>
    </source>
</evidence>
<feature type="region of interest" description="Disordered" evidence="1">
    <location>
        <begin position="1"/>
        <end position="96"/>
    </location>
</feature>
<organism evidence="2 3">
    <name type="scientific">Actinosynnema pretiosum</name>
    <dbReference type="NCBI Taxonomy" id="42197"/>
    <lineage>
        <taxon>Bacteria</taxon>
        <taxon>Bacillati</taxon>
        <taxon>Actinomycetota</taxon>
        <taxon>Actinomycetes</taxon>
        <taxon>Pseudonocardiales</taxon>
        <taxon>Pseudonocardiaceae</taxon>
        <taxon>Actinosynnema</taxon>
    </lineage>
</organism>